<protein>
    <submittedName>
        <fullName evidence="2">Uncharacterized protein</fullName>
    </submittedName>
</protein>
<gene>
    <name evidence="2" type="ORF">ACFOPH_01050</name>
</gene>
<dbReference type="EMBL" id="JBHRVV010000001">
    <property type="protein sequence ID" value="MFC3456839.1"/>
    <property type="molecule type" value="Genomic_DNA"/>
</dbReference>
<evidence type="ECO:0000256" key="1">
    <source>
        <dbReference type="SAM" id="SignalP"/>
    </source>
</evidence>
<evidence type="ECO:0000313" key="2">
    <source>
        <dbReference type="EMBL" id="MFC3456839.1"/>
    </source>
</evidence>
<organism evidence="2 3">
    <name type="scientific">Massilia haematophila</name>
    <dbReference type="NCBI Taxonomy" id="457923"/>
    <lineage>
        <taxon>Bacteria</taxon>
        <taxon>Pseudomonadati</taxon>
        <taxon>Pseudomonadota</taxon>
        <taxon>Betaproteobacteria</taxon>
        <taxon>Burkholderiales</taxon>
        <taxon>Oxalobacteraceae</taxon>
        <taxon>Telluria group</taxon>
        <taxon>Massilia</taxon>
    </lineage>
</organism>
<comment type="caution">
    <text evidence="2">The sequence shown here is derived from an EMBL/GenBank/DDBJ whole genome shotgun (WGS) entry which is preliminary data.</text>
</comment>
<dbReference type="Proteomes" id="UP001595665">
    <property type="component" value="Unassembled WGS sequence"/>
</dbReference>
<feature type="signal peptide" evidence="1">
    <location>
        <begin position="1"/>
        <end position="21"/>
    </location>
</feature>
<accession>A0ABV7PFT1</accession>
<keyword evidence="3" id="KW-1185">Reference proteome</keyword>
<reference evidence="3" key="1">
    <citation type="journal article" date="2019" name="Int. J. Syst. Evol. Microbiol.">
        <title>The Global Catalogue of Microorganisms (GCM) 10K type strain sequencing project: providing services to taxonomists for standard genome sequencing and annotation.</title>
        <authorList>
            <consortium name="The Broad Institute Genomics Platform"/>
            <consortium name="The Broad Institute Genome Sequencing Center for Infectious Disease"/>
            <person name="Wu L."/>
            <person name="Ma J."/>
        </authorList>
    </citation>
    <scope>NUCLEOTIDE SEQUENCE [LARGE SCALE GENOMIC DNA]</scope>
    <source>
        <strain evidence="3">CCM 7480</strain>
    </source>
</reference>
<dbReference type="RefSeq" id="WP_312550136.1">
    <property type="nucleotide sequence ID" value="NZ_JBHRVV010000001.1"/>
</dbReference>
<proteinExistence type="predicted"/>
<feature type="chain" id="PRO_5046752090" evidence="1">
    <location>
        <begin position="22"/>
        <end position="94"/>
    </location>
</feature>
<evidence type="ECO:0000313" key="3">
    <source>
        <dbReference type="Proteomes" id="UP001595665"/>
    </source>
</evidence>
<dbReference type="PROSITE" id="PS51257">
    <property type="entry name" value="PROKAR_LIPOPROTEIN"/>
    <property type="match status" value="1"/>
</dbReference>
<name>A0ABV7PFT1_9BURK</name>
<sequence>MNTLRLRNLLGISLIAAALCACGGADLDTPAMPVETAATTTVVDLSVDPASVGQTPAPDCAAEGCAGLRIIDGNAEAFRIDAMRGAAQEGGAGA</sequence>
<keyword evidence="1" id="KW-0732">Signal</keyword>